<sequence length="38" mass="4465">MGITSTCSTDRCIKLTIRKHHLRHDFLIVHCFSSAIWH</sequence>
<reference evidence="1" key="2">
    <citation type="journal article" date="2015" name="Data Brief">
        <title>Shoot transcriptome of the giant reed, Arundo donax.</title>
        <authorList>
            <person name="Barrero R.A."/>
            <person name="Guerrero F.D."/>
            <person name="Moolhuijzen P."/>
            <person name="Goolsby J.A."/>
            <person name="Tidwell J."/>
            <person name="Bellgard S.E."/>
            <person name="Bellgard M.I."/>
        </authorList>
    </citation>
    <scope>NUCLEOTIDE SEQUENCE</scope>
    <source>
        <tissue evidence="1">Shoot tissue taken approximately 20 cm above the soil surface</tissue>
    </source>
</reference>
<protein>
    <submittedName>
        <fullName evidence="1">Uncharacterized protein</fullName>
    </submittedName>
</protein>
<reference evidence="1" key="1">
    <citation type="submission" date="2014-09" db="EMBL/GenBank/DDBJ databases">
        <authorList>
            <person name="Magalhaes I.L.F."/>
            <person name="Oliveira U."/>
            <person name="Santos F.R."/>
            <person name="Vidigal T.H.D.A."/>
            <person name="Brescovit A.D."/>
            <person name="Santos A.J."/>
        </authorList>
    </citation>
    <scope>NUCLEOTIDE SEQUENCE</scope>
    <source>
        <tissue evidence="1">Shoot tissue taken approximately 20 cm above the soil surface</tissue>
    </source>
</reference>
<organism evidence="1">
    <name type="scientific">Arundo donax</name>
    <name type="common">Giant reed</name>
    <name type="synonym">Donax arundinaceus</name>
    <dbReference type="NCBI Taxonomy" id="35708"/>
    <lineage>
        <taxon>Eukaryota</taxon>
        <taxon>Viridiplantae</taxon>
        <taxon>Streptophyta</taxon>
        <taxon>Embryophyta</taxon>
        <taxon>Tracheophyta</taxon>
        <taxon>Spermatophyta</taxon>
        <taxon>Magnoliopsida</taxon>
        <taxon>Liliopsida</taxon>
        <taxon>Poales</taxon>
        <taxon>Poaceae</taxon>
        <taxon>PACMAD clade</taxon>
        <taxon>Arundinoideae</taxon>
        <taxon>Arundineae</taxon>
        <taxon>Arundo</taxon>
    </lineage>
</organism>
<dbReference type="EMBL" id="GBRH01248935">
    <property type="protein sequence ID" value="JAD48960.1"/>
    <property type="molecule type" value="Transcribed_RNA"/>
</dbReference>
<proteinExistence type="predicted"/>
<dbReference type="AlphaFoldDB" id="A0A0A9AJ27"/>
<name>A0A0A9AJ27_ARUDO</name>
<evidence type="ECO:0000313" key="1">
    <source>
        <dbReference type="EMBL" id="JAD48960.1"/>
    </source>
</evidence>
<accession>A0A0A9AJ27</accession>